<gene>
    <name evidence="5" type="ORF">DdX_11167</name>
</gene>
<dbReference type="Gene3D" id="1.25.40.10">
    <property type="entry name" value="Tetratricopeptide repeat domain"/>
    <property type="match status" value="1"/>
</dbReference>
<dbReference type="GO" id="GO:0000978">
    <property type="term" value="F:RNA polymerase II cis-regulatory region sequence-specific DNA binding"/>
    <property type="evidence" value="ECO:0007669"/>
    <property type="project" value="TreeGrafter"/>
</dbReference>
<dbReference type="GO" id="GO:0044666">
    <property type="term" value="C:MLL3/4 complex"/>
    <property type="evidence" value="ECO:0007669"/>
    <property type="project" value="TreeGrafter"/>
</dbReference>
<dbReference type="InterPro" id="IPR011990">
    <property type="entry name" value="TPR-like_helical_dom_sf"/>
</dbReference>
<name>A0AAD4R4W1_9BILA</name>
<sequence length="175" mass="20662">MTMDEGNLSFRKDEIGMLSSFTSFKFAKFTQDVKECLPKKFLLFKACRIYEDELIALLMQSKGALKDTEDEERKRKAKLCELYLKLGHVNLLAQDYARALSAYQKAYKLNEADYWKDPSGLYGLGLTYFHFRAYQPNLKMDQSEIQEEMYGSFFESWYEEPEGQELKELKRKIMD</sequence>
<dbReference type="PROSITE" id="PS50005">
    <property type="entry name" value="TPR"/>
    <property type="match status" value="1"/>
</dbReference>
<feature type="repeat" description="TPR" evidence="4">
    <location>
        <begin position="80"/>
        <end position="113"/>
    </location>
</feature>
<protein>
    <submittedName>
        <fullName evidence="5">Lysine-specific demethylase 6A</fullName>
    </submittedName>
</protein>
<keyword evidence="4" id="KW-0802">TPR repeat</keyword>
<evidence type="ECO:0000256" key="2">
    <source>
        <dbReference type="ARBA" id="ARBA00023242"/>
    </source>
</evidence>
<dbReference type="InterPro" id="IPR019734">
    <property type="entry name" value="TPR_rpt"/>
</dbReference>
<dbReference type="PANTHER" id="PTHR14017">
    <property type="entry name" value="LYSINE-SPECIFIC DEMETHYLASE"/>
    <property type="match status" value="1"/>
</dbReference>
<evidence type="ECO:0000256" key="3">
    <source>
        <dbReference type="ARBA" id="ARBA00034483"/>
    </source>
</evidence>
<evidence type="ECO:0000313" key="6">
    <source>
        <dbReference type="Proteomes" id="UP001201812"/>
    </source>
</evidence>
<dbReference type="InterPro" id="IPR051630">
    <property type="entry name" value="Corepressor-Demethylase"/>
</dbReference>
<keyword evidence="6" id="KW-1185">Reference proteome</keyword>
<evidence type="ECO:0000256" key="4">
    <source>
        <dbReference type="PROSITE-ProRule" id="PRU00339"/>
    </source>
</evidence>
<dbReference type="GO" id="GO:0031490">
    <property type="term" value="F:chromatin DNA binding"/>
    <property type="evidence" value="ECO:0007669"/>
    <property type="project" value="TreeGrafter"/>
</dbReference>
<dbReference type="GO" id="GO:0010468">
    <property type="term" value="P:regulation of gene expression"/>
    <property type="evidence" value="ECO:0007669"/>
    <property type="project" value="TreeGrafter"/>
</dbReference>
<dbReference type="PANTHER" id="PTHR14017:SF1">
    <property type="entry name" value="LD02225P"/>
    <property type="match status" value="1"/>
</dbReference>
<dbReference type="AlphaFoldDB" id="A0AAD4R4W1"/>
<accession>A0AAD4R4W1</accession>
<organism evidence="5 6">
    <name type="scientific">Ditylenchus destructor</name>
    <dbReference type="NCBI Taxonomy" id="166010"/>
    <lineage>
        <taxon>Eukaryota</taxon>
        <taxon>Metazoa</taxon>
        <taxon>Ecdysozoa</taxon>
        <taxon>Nematoda</taxon>
        <taxon>Chromadorea</taxon>
        <taxon>Rhabditida</taxon>
        <taxon>Tylenchina</taxon>
        <taxon>Tylenchomorpha</taxon>
        <taxon>Sphaerularioidea</taxon>
        <taxon>Anguinidae</taxon>
        <taxon>Anguininae</taxon>
        <taxon>Ditylenchus</taxon>
    </lineage>
</organism>
<evidence type="ECO:0000313" key="5">
    <source>
        <dbReference type="EMBL" id="KAI1709774.1"/>
    </source>
</evidence>
<dbReference type="GO" id="GO:0071558">
    <property type="term" value="F:histone H3K27me2/H3K27me3 demethylase activity"/>
    <property type="evidence" value="ECO:0007669"/>
    <property type="project" value="TreeGrafter"/>
</dbReference>
<comment type="subcellular location">
    <subcellularLocation>
        <location evidence="1">Nucleus</location>
    </subcellularLocation>
</comment>
<keyword evidence="2" id="KW-0539">Nucleus</keyword>
<comment type="similarity">
    <text evidence="3">Belongs to the UTX family.</text>
</comment>
<reference evidence="5" key="1">
    <citation type="submission" date="2022-01" db="EMBL/GenBank/DDBJ databases">
        <title>Genome Sequence Resource for Two Populations of Ditylenchus destructor, the Migratory Endoparasitic Phytonematode.</title>
        <authorList>
            <person name="Zhang H."/>
            <person name="Lin R."/>
            <person name="Xie B."/>
        </authorList>
    </citation>
    <scope>NUCLEOTIDE SEQUENCE</scope>
    <source>
        <strain evidence="5">BazhouSP</strain>
    </source>
</reference>
<comment type="caution">
    <text evidence="5">The sequence shown here is derived from an EMBL/GenBank/DDBJ whole genome shotgun (WGS) entry which is preliminary data.</text>
</comment>
<dbReference type="EMBL" id="JAKKPZ010000029">
    <property type="protein sequence ID" value="KAI1709774.1"/>
    <property type="molecule type" value="Genomic_DNA"/>
</dbReference>
<dbReference type="Proteomes" id="UP001201812">
    <property type="component" value="Unassembled WGS sequence"/>
</dbReference>
<evidence type="ECO:0000256" key="1">
    <source>
        <dbReference type="ARBA" id="ARBA00004123"/>
    </source>
</evidence>
<dbReference type="SUPFAM" id="SSF48452">
    <property type="entry name" value="TPR-like"/>
    <property type="match status" value="1"/>
</dbReference>
<proteinExistence type="inferred from homology"/>